<dbReference type="Pfam" id="PF01753">
    <property type="entry name" value="zf-MYND"/>
    <property type="match status" value="1"/>
</dbReference>
<evidence type="ECO:0000256" key="1">
    <source>
        <dbReference type="ARBA" id="ARBA00022723"/>
    </source>
</evidence>
<dbReference type="Proteomes" id="UP000521943">
    <property type="component" value="Unassembled WGS sequence"/>
</dbReference>
<evidence type="ECO:0000313" key="6">
    <source>
        <dbReference type="EMBL" id="KAF6745348.1"/>
    </source>
</evidence>
<protein>
    <recommendedName>
        <fullName evidence="5">MYND-type domain-containing protein</fullName>
    </recommendedName>
</protein>
<dbReference type="Gene3D" id="6.10.140.2220">
    <property type="match status" value="1"/>
</dbReference>
<dbReference type="AlphaFoldDB" id="A0A8H6HE74"/>
<proteinExistence type="predicted"/>
<dbReference type="InterPro" id="IPR002893">
    <property type="entry name" value="Znf_MYND"/>
</dbReference>
<name>A0A8H6HE74_9AGAR</name>
<evidence type="ECO:0000259" key="5">
    <source>
        <dbReference type="PROSITE" id="PS50865"/>
    </source>
</evidence>
<evidence type="ECO:0000256" key="4">
    <source>
        <dbReference type="PROSITE-ProRule" id="PRU00134"/>
    </source>
</evidence>
<keyword evidence="2 4" id="KW-0863">Zinc-finger</keyword>
<comment type="caution">
    <text evidence="6">The sequence shown here is derived from an EMBL/GenBank/DDBJ whole genome shotgun (WGS) entry which is preliminary data.</text>
</comment>
<keyword evidence="7" id="KW-1185">Reference proteome</keyword>
<dbReference type="PROSITE" id="PS50865">
    <property type="entry name" value="ZF_MYND_2"/>
    <property type="match status" value="1"/>
</dbReference>
<organism evidence="6 7">
    <name type="scientific">Ephemerocybe angulata</name>
    <dbReference type="NCBI Taxonomy" id="980116"/>
    <lineage>
        <taxon>Eukaryota</taxon>
        <taxon>Fungi</taxon>
        <taxon>Dikarya</taxon>
        <taxon>Basidiomycota</taxon>
        <taxon>Agaricomycotina</taxon>
        <taxon>Agaricomycetes</taxon>
        <taxon>Agaricomycetidae</taxon>
        <taxon>Agaricales</taxon>
        <taxon>Agaricineae</taxon>
        <taxon>Psathyrellaceae</taxon>
        <taxon>Ephemerocybe</taxon>
    </lineage>
</organism>
<keyword evidence="1" id="KW-0479">Metal-binding</keyword>
<keyword evidence="3" id="KW-0862">Zinc</keyword>
<accession>A0A8H6HE74</accession>
<dbReference type="SUPFAM" id="SSF144232">
    <property type="entry name" value="HIT/MYND zinc finger-like"/>
    <property type="match status" value="1"/>
</dbReference>
<dbReference type="GO" id="GO:0008270">
    <property type="term" value="F:zinc ion binding"/>
    <property type="evidence" value="ECO:0007669"/>
    <property type="project" value="UniProtKB-KW"/>
</dbReference>
<dbReference type="OrthoDB" id="3070394at2759"/>
<sequence>MSEIKAIRELLIKQAWVFPLSPLFTFATMDGNSTRPKPQKHERLCQEIIKTVTVLKEGVKAWGGGEPFRVMLADLRELARLDAPDHVMERVYGAIAGGWDAIIQRATDLADVDVATQYAAELLRAVYENRTGSQVPSALMLRKDSITLVIHWLYTSAKRGEETEGVYIRGHLRSRAVVVLVQVYLVDSHAYWFLECLHARVGMRRGEWADAMSRLVREVCPRIGLETQNLRDFTCGAGLVELVIRLTCAVLGGRRLPWDARAVKLFMWMGTVLTSLLNSVCQYSPDEEVWCLIAAGLAQVVGLACATRPRKMVRPLVQTGLFLALARAYRSTSGDGTHHLVILSLEGSLGHLIPYIPFSPNSVRGHPCVPLSNDPVVRLAWEVLHIGWSMTGLPSISPDILCSNSKHVSRVGGDCDVQRCSGCQEVVYCSGKCQQEDWQRYHSKECKAALGKTLYRASDSGESFKCEQLKLIQYLVNVKLPRLPTFFDLTYTSTMPVERNEAPSWIDRDSIDDARVTNWERDMGEGTHRVQVLFRVNRDLLALLMGTAFLSDALSQTLCPQQSTNPFTPLDEDEDSFSIIPSLEVQKYTLGPPNDQRAGIVYEVAVPVGRRACKFAHELARTAAVQRQAHGNIIAVVYNPGMQFSVFIEAVGVNDVKRLVPSAGNPLPTPKCSGYDSDRMSFRAISVGSILGVVTLDTRARWEPTVGIVTNPSPNRNKVKLLVLPIHQGSPTLVDADNAHDCLGIPSNSDDYLEEGDSVHYLPDGKPARHFSGGLEVVTANIKQLFLLSRPPSHEQQRLIRRALRGPQPDILQAVKRNIAQMSPGHHTPQGDGRVIGGRYAGVSVTYDQVQRGVDEGKVRVWFTRDDCQYELVVWAPLWDISERQTGRGLAGKGWGAHHACL</sequence>
<gene>
    <name evidence="6" type="ORF">DFP72DRAFT_856606</name>
</gene>
<reference evidence="6 7" key="1">
    <citation type="submission" date="2020-07" db="EMBL/GenBank/DDBJ databases">
        <title>Comparative genomics of pyrophilous fungi reveals a link between fire events and developmental genes.</title>
        <authorList>
            <consortium name="DOE Joint Genome Institute"/>
            <person name="Steindorff A.S."/>
            <person name="Carver A."/>
            <person name="Calhoun S."/>
            <person name="Stillman K."/>
            <person name="Liu H."/>
            <person name="Lipzen A."/>
            <person name="Pangilinan J."/>
            <person name="Labutti K."/>
            <person name="Bruns T.D."/>
            <person name="Grigoriev I.V."/>
        </authorList>
    </citation>
    <scope>NUCLEOTIDE SEQUENCE [LARGE SCALE GENOMIC DNA]</scope>
    <source>
        <strain evidence="6 7">CBS 144469</strain>
    </source>
</reference>
<evidence type="ECO:0000256" key="3">
    <source>
        <dbReference type="ARBA" id="ARBA00022833"/>
    </source>
</evidence>
<evidence type="ECO:0000256" key="2">
    <source>
        <dbReference type="ARBA" id="ARBA00022771"/>
    </source>
</evidence>
<dbReference type="EMBL" id="JACGCI010000107">
    <property type="protein sequence ID" value="KAF6745348.1"/>
    <property type="molecule type" value="Genomic_DNA"/>
</dbReference>
<evidence type="ECO:0000313" key="7">
    <source>
        <dbReference type="Proteomes" id="UP000521943"/>
    </source>
</evidence>
<feature type="domain" description="MYND-type" evidence="5">
    <location>
        <begin position="399"/>
        <end position="446"/>
    </location>
</feature>